<keyword evidence="4" id="KW-1185">Reference proteome</keyword>
<keyword evidence="2" id="KW-1133">Transmembrane helix</keyword>
<protein>
    <submittedName>
        <fullName evidence="3">Uncharacterized protein</fullName>
    </submittedName>
</protein>
<dbReference type="EMBL" id="RFFH01000010">
    <property type="protein sequence ID" value="RMI30330.1"/>
    <property type="molecule type" value="Genomic_DNA"/>
</dbReference>
<reference evidence="3 4" key="1">
    <citation type="submission" date="2018-10" db="EMBL/GenBank/DDBJ databases">
        <title>Isolation from cow dung.</title>
        <authorList>
            <person name="Ling L."/>
        </authorList>
    </citation>
    <scope>NUCLEOTIDE SEQUENCE [LARGE SCALE GENOMIC DNA]</scope>
    <source>
        <strain evidence="3 4">NEAU-LL90</strain>
    </source>
</reference>
<sequence length="288" mass="29983">MAPSSNGVWGAPVATLADPAPRAAWGEQSDPDGWPAHLPPPPPQRVDSTWNEPKAAPAAGADDLGAPPKAKPAVIAAMVVGLVAMMAAATGVVVAISHSHIRGNAAQSAAPTTTALVPATSTVAPVPTTTPAPPARFSFTEQAKDWDITKEDTTLHAEWVEGIDHPDCGEIDASGKLAALGCQYAAEMVYRGEGGDLMITEFVLGMGTPEAATEAAAPGQLADTDIVLRPESYISDYGNGGASRWKADAQGSFVVYTVVTADSYVSEDTVDKYERFRHTDTMSSLMVR</sequence>
<evidence type="ECO:0000313" key="4">
    <source>
        <dbReference type="Proteomes" id="UP000279275"/>
    </source>
</evidence>
<feature type="transmembrane region" description="Helical" evidence="2">
    <location>
        <begin position="73"/>
        <end position="96"/>
    </location>
</feature>
<keyword evidence="2" id="KW-0812">Transmembrane</keyword>
<evidence type="ECO:0000313" key="3">
    <source>
        <dbReference type="EMBL" id="RMI30330.1"/>
    </source>
</evidence>
<organism evidence="3 4">
    <name type="scientific">Nocardia stercoris</name>
    <dbReference type="NCBI Taxonomy" id="2483361"/>
    <lineage>
        <taxon>Bacteria</taxon>
        <taxon>Bacillati</taxon>
        <taxon>Actinomycetota</taxon>
        <taxon>Actinomycetes</taxon>
        <taxon>Mycobacteriales</taxon>
        <taxon>Nocardiaceae</taxon>
        <taxon>Nocardia</taxon>
    </lineage>
</organism>
<dbReference type="AlphaFoldDB" id="A0A3M2L0T1"/>
<name>A0A3M2L0T1_9NOCA</name>
<feature type="region of interest" description="Disordered" evidence="1">
    <location>
        <begin position="1"/>
        <end position="67"/>
    </location>
</feature>
<evidence type="ECO:0000256" key="1">
    <source>
        <dbReference type="SAM" id="MobiDB-lite"/>
    </source>
</evidence>
<comment type="caution">
    <text evidence="3">The sequence shown here is derived from an EMBL/GenBank/DDBJ whole genome shotgun (WGS) entry which is preliminary data.</text>
</comment>
<proteinExistence type="predicted"/>
<feature type="compositionally biased region" description="Low complexity" evidence="1">
    <location>
        <begin position="53"/>
        <end position="67"/>
    </location>
</feature>
<gene>
    <name evidence="3" type="ORF">EBN03_22035</name>
</gene>
<evidence type="ECO:0000256" key="2">
    <source>
        <dbReference type="SAM" id="Phobius"/>
    </source>
</evidence>
<keyword evidence="2" id="KW-0472">Membrane</keyword>
<accession>A0A3M2L0T1</accession>
<dbReference type="Proteomes" id="UP000279275">
    <property type="component" value="Unassembled WGS sequence"/>
</dbReference>